<reference evidence="2" key="1">
    <citation type="submission" date="2020-02" db="EMBL/GenBank/DDBJ databases">
        <authorList>
            <person name="Scholz U."/>
            <person name="Mascher M."/>
            <person name="Fiebig A."/>
        </authorList>
    </citation>
    <scope>NUCLEOTIDE SEQUENCE</scope>
</reference>
<keyword evidence="3" id="KW-1185">Reference proteome</keyword>
<dbReference type="Proteomes" id="UP000663760">
    <property type="component" value="Chromosome 13"/>
</dbReference>
<evidence type="ECO:0000313" key="2">
    <source>
        <dbReference type="EMBL" id="CAA7407210.1"/>
    </source>
</evidence>
<gene>
    <name evidence="1" type="ORF">SI7747_13016564</name>
    <name evidence="2" type="ORF">SI8410_13017888</name>
</gene>
<dbReference type="EMBL" id="LR743600">
    <property type="protein sequence ID" value="CAA2630918.1"/>
    <property type="molecule type" value="Genomic_DNA"/>
</dbReference>
<evidence type="ECO:0000313" key="3">
    <source>
        <dbReference type="Proteomes" id="UP000663760"/>
    </source>
</evidence>
<accession>A0A7I8LBG3</accession>
<sequence length="43" mass="4508">MGAREEEDAPLPIEGVVDNRGQPIFSQAAVGGWHSAAFIIIAS</sequence>
<dbReference type="AlphaFoldDB" id="A0A7I8LBG3"/>
<evidence type="ECO:0000313" key="1">
    <source>
        <dbReference type="EMBL" id="CAA2630918.1"/>
    </source>
</evidence>
<dbReference type="EMBL" id="LR746276">
    <property type="protein sequence ID" value="CAA7407210.1"/>
    <property type="molecule type" value="Genomic_DNA"/>
</dbReference>
<name>A0A7I8LBG3_SPIIN</name>
<protein>
    <submittedName>
        <fullName evidence="2">Uncharacterized protein</fullName>
    </submittedName>
</protein>
<proteinExistence type="predicted"/>
<organism evidence="2 3">
    <name type="scientific">Spirodela intermedia</name>
    <name type="common">Intermediate duckweed</name>
    <dbReference type="NCBI Taxonomy" id="51605"/>
    <lineage>
        <taxon>Eukaryota</taxon>
        <taxon>Viridiplantae</taxon>
        <taxon>Streptophyta</taxon>
        <taxon>Embryophyta</taxon>
        <taxon>Tracheophyta</taxon>
        <taxon>Spermatophyta</taxon>
        <taxon>Magnoliopsida</taxon>
        <taxon>Liliopsida</taxon>
        <taxon>Araceae</taxon>
        <taxon>Lemnoideae</taxon>
        <taxon>Spirodela</taxon>
    </lineage>
</organism>